<dbReference type="AlphaFoldDB" id="A0A181C998"/>
<keyword evidence="1" id="KW-0808">Transferase</keyword>
<dbReference type="EMBL" id="CP050139">
    <property type="protein sequence ID" value="QIP34982.1"/>
    <property type="molecule type" value="Genomic_DNA"/>
</dbReference>
<evidence type="ECO:0000313" key="1">
    <source>
        <dbReference type="EMBL" id="QIP34982.1"/>
    </source>
</evidence>
<dbReference type="InterPro" id="IPR017438">
    <property type="entry name" value="ATP-NAD_kinase_N"/>
</dbReference>
<dbReference type="SUPFAM" id="SSF111331">
    <property type="entry name" value="NAD kinase/diacylglycerol kinase-like"/>
    <property type="match status" value="1"/>
</dbReference>
<dbReference type="GO" id="GO:0016301">
    <property type="term" value="F:kinase activity"/>
    <property type="evidence" value="ECO:0007669"/>
    <property type="project" value="UniProtKB-KW"/>
</dbReference>
<dbReference type="Pfam" id="PF00781">
    <property type="entry name" value="DAGK_cat"/>
    <property type="match status" value="1"/>
</dbReference>
<dbReference type="InterPro" id="IPR001206">
    <property type="entry name" value="Diacylglycerol_kinase_cat_dom"/>
</dbReference>
<evidence type="ECO:0000313" key="2">
    <source>
        <dbReference type="Proteomes" id="UP000502533"/>
    </source>
</evidence>
<dbReference type="InterPro" id="IPR016064">
    <property type="entry name" value="NAD/diacylglycerol_kinase_sf"/>
</dbReference>
<keyword evidence="2" id="KW-1185">Reference proteome</keyword>
<protein>
    <submittedName>
        <fullName evidence="1">Acylglycerol kinase family protein</fullName>
    </submittedName>
</protein>
<keyword evidence="1" id="KW-0418">Kinase</keyword>
<organism evidence="1 2">
    <name type="scientific">Komagataeibacter rhaeticus</name>
    <dbReference type="NCBI Taxonomy" id="215221"/>
    <lineage>
        <taxon>Bacteria</taxon>
        <taxon>Pseudomonadati</taxon>
        <taxon>Pseudomonadota</taxon>
        <taxon>Alphaproteobacteria</taxon>
        <taxon>Acetobacterales</taxon>
        <taxon>Acetobacteraceae</taxon>
        <taxon>Komagataeibacter</taxon>
    </lineage>
</organism>
<gene>
    <name evidence="1" type="ORF">GWK63_05360</name>
</gene>
<dbReference type="KEGG" id="kre:GWK63_05360"/>
<name>A0A181C998_9PROT</name>
<dbReference type="GeneID" id="85021575"/>
<dbReference type="Proteomes" id="UP000502533">
    <property type="component" value="Chromosome"/>
</dbReference>
<dbReference type="RefSeq" id="WP_007400082.1">
    <property type="nucleotide sequence ID" value="NZ_CALMTF010000070.1"/>
</dbReference>
<dbReference type="Gene3D" id="3.40.50.10330">
    <property type="entry name" value="Probable inorganic polyphosphate/atp-NAD kinase, domain 1"/>
    <property type="match status" value="1"/>
</dbReference>
<sequence length="326" mass="35788">MTGRFALVYNPRSRRNMGDTSTYAQTARALLGSSFIDPADRSRLDAHVAELAACAMDCIVIDGGDGTVSDVLSAVHRHYAPDRLPAIAVLPSGNTNLIAGDVGFGLRGTPALERLQQLALSDRLRRNVRRRCGLVVQWPDSDGRPPVVGMFHGAAAFTRGIELAHQPAILNNYSHEMAVIVSFLSSVARLLTRRSRQEWMQGDPMTVLPGQTARLDGNCFLFLSTTLQRLPYRIWPFWTGRGMRDDAINFLHVAGHPVRLAAAAWALLRGRQPAWLRHSPDYSSGCEDRIEMLLHSDFVLDGEVFSPGAAGRIILSATAPIDFIHA</sequence>
<accession>A0A181C998</accession>
<proteinExistence type="predicted"/>
<reference evidence="1 2" key="1">
    <citation type="submission" date="2020-03" db="EMBL/GenBank/DDBJ databases">
        <title>Isolation of cellulose-producing strains, genome characterization and application of the synthesized cellulose films as an economical and sustainable material for piezoelectric sensor construction.</title>
        <authorList>
            <person name="Mangayil R.K."/>
        </authorList>
    </citation>
    <scope>NUCLEOTIDE SEQUENCE [LARGE SCALE GENOMIC DNA]</scope>
    <source>
        <strain evidence="1 2">ENS 9a1a</strain>
    </source>
</reference>